<evidence type="ECO:0000313" key="1">
    <source>
        <dbReference type="EMBL" id="AVF35794.1"/>
    </source>
</evidence>
<proteinExistence type="predicted"/>
<dbReference type="KEGG" id="rox:BV494_13035"/>
<dbReference type="AlphaFoldDB" id="A0A2L1USE2"/>
<sequence>MNTENQAMLHILCGKIASGKSTLARELAKQPVTVVVSEDPWLSALFKEQMRTIADYVRCSATLRSAISPHVVSLLSAGVSVVLDFPANTVANRQWMMDIIRESGADHRLHFLNVTDDECLSRLHVRNQSGTHDFAVTDEQFALISRHFAEPQAEEGFTIIQYDNEK</sequence>
<dbReference type="OrthoDB" id="531205at2"/>
<dbReference type="GO" id="GO:0051301">
    <property type="term" value="P:cell division"/>
    <property type="evidence" value="ECO:0007669"/>
    <property type="project" value="UniProtKB-KW"/>
</dbReference>
<keyword evidence="1" id="KW-0132">Cell division</keyword>
<organism evidence="1 2">
    <name type="scientific">Rahnella sikkimica</name>
    <dbReference type="NCBI Taxonomy" id="1805933"/>
    <lineage>
        <taxon>Bacteria</taxon>
        <taxon>Pseudomonadati</taxon>
        <taxon>Pseudomonadota</taxon>
        <taxon>Gammaproteobacteria</taxon>
        <taxon>Enterobacterales</taxon>
        <taxon>Yersiniaceae</taxon>
        <taxon>Rahnella</taxon>
    </lineage>
</organism>
<dbReference type="EMBL" id="CP019062">
    <property type="protein sequence ID" value="AVF35794.1"/>
    <property type="molecule type" value="Genomic_DNA"/>
</dbReference>
<protein>
    <submittedName>
        <fullName evidence="1">Cell division protein ZipA</fullName>
    </submittedName>
</protein>
<dbReference type="SUPFAM" id="SSF52540">
    <property type="entry name" value="P-loop containing nucleoside triphosphate hydrolases"/>
    <property type="match status" value="1"/>
</dbReference>
<keyword evidence="2" id="KW-1185">Reference proteome</keyword>
<dbReference type="Gene3D" id="3.40.50.300">
    <property type="entry name" value="P-loop containing nucleotide triphosphate hydrolases"/>
    <property type="match status" value="1"/>
</dbReference>
<gene>
    <name evidence="1" type="ORF">BV494_13035</name>
</gene>
<reference evidence="2" key="1">
    <citation type="submission" date="2017-01" db="EMBL/GenBank/DDBJ databases">
        <title>Genome sequence of Rouxiella sp. ERMR1:05.</title>
        <authorList>
            <person name="Kumar R."/>
            <person name="Singh D."/>
            <person name="Kumar S."/>
        </authorList>
    </citation>
    <scope>NUCLEOTIDE SEQUENCE [LARGE SCALE GENOMIC DNA]</scope>
    <source>
        <strain evidence="2">ERMR1:05</strain>
    </source>
</reference>
<name>A0A2L1USE2_9GAMM</name>
<evidence type="ECO:0000313" key="2">
    <source>
        <dbReference type="Proteomes" id="UP000239197"/>
    </source>
</evidence>
<dbReference type="Pfam" id="PF13671">
    <property type="entry name" value="AAA_33"/>
    <property type="match status" value="1"/>
</dbReference>
<dbReference type="Proteomes" id="UP000239197">
    <property type="component" value="Chromosome"/>
</dbReference>
<dbReference type="RefSeq" id="WP_104923266.1">
    <property type="nucleotide sequence ID" value="NZ_CP019062.1"/>
</dbReference>
<accession>A0A2L1USE2</accession>
<keyword evidence="1" id="KW-0131">Cell cycle</keyword>
<dbReference type="InterPro" id="IPR027417">
    <property type="entry name" value="P-loop_NTPase"/>
</dbReference>